<keyword evidence="1" id="KW-1133">Transmembrane helix</keyword>
<evidence type="ECO:0000256" key="1">
    <source>
        <dbReference type="SAM" id="Phobius"/>
    </source>
</evidence>
<sequence length="223" mass="25296">MFFFAIRFLYCFRLFTKIYFSPPPPFHPTLYISLKSSFFPSIALFSLPSFTITLSPPLPLSTSLHISFSLQLSAHSPSFSSLLFSLSHLPFQFIPLSLYLSLLSPAPSLTIFLSHPPSLLSLSLTSFPLSQTFRLSLSLPFRFLSFFPSLSFFFSLCFLSPESLLSSLSFLPSLSLHLSVSLHLSFSFPFPSLFLFSCLSIFHVLYLFLFLPFLLSIKSIYRS</sequence>
<dbReference type="AlphaFoldDB" id="A0A812CJZ5"/>
<keyword evidence="1" id="KW-0812">Transmembrane</keyword>
<accession>A0A812CJZ5</accession>
<proteinExistence type="predicted"/>
<keyword evidence="3" id="KW-1185">Reference proteome</keyword>
<evidence type="ECO:0000313" key="2">
    <source>
        <dbReference type="EMBL" id="CAE1269837.1"/>
    </source>
</evidence>
<protein>
    <submittedName>
        <fullName evidence="2">Uncharacterized protein</fullName>
    </submittedName>
</protein>
<dbReference type="EMBL" id="CAHIKZ030001614">
    <property type="protein sequence ID" value="CAE1269837.1"/>
    <property type="molecule type" value="Genomic_DNA"/>
</dbReference>
<evidence type="ECO:0000313" key="3">
    <source>
        <dbReference type="Proteomes" id="UP000597762"/>
    </source>
</evidence>
<feature type="transmembrane region" description="Helical" evidence="1">
    <location>
        <begin position="141"/>
        <end position="161"/>
    </location>
</feature>
<gene>
    <name evidence="2" type="ORF">SPHA_36775</name>
</gene>
<feature type="transmembrane region" description="Helical" evidence="1">
    <location>
        <begin position="193"/>
        <end position="215"/>
    </location>
</feature>
<reference evidence="2" key="1">
    <citation type="submission" date="2021-01" db="EMBL/GenBank/DDBJ databases">
        <authorList>
            <person name="Li R."/>
            <person name="Bekaert M."/>
        </authorList>
    </citation>
    <scope>NUCLEOTIDE SEQUENCE</scope>
    <source>
        <strain evidence="2">Farmed</strain>
    </source>
</reference>
<name>A0A812CJZ5_ACAPH</name>
<comment type="caution">
    <text evidence="2">The sequence shown here is derived from an EMBL/GenBank/DDBJ whole genome shotgun (WGS) entry which is preliminary data.</text>
</comment>
<dbReference type="Proteomes" id="UP000597762">
    <property type="component" value="Unassembled WGS sequence"/>
</dbReference>
<organism evidence="2 3">
    <name type="scientific">Acanthosepion pharaonis</name>
    <name type="common">Pharaoh cuttlefish</name>
    <name type="synonym">Sepia pharaonis</name>
    <dbReference type="NCBI Taxonomy" id="158019"/>
    <lineage>
        <taxon>Eukaryota</taxon>
        <taxon>Metazoa</taxon>
        <taxon>Spiralia</taxon>
        <taxon>Lophotrochozoa</taxon>
        <taxon>Mollusca</taxon>
        <taxon>Cephalopoda</taxon>
        <taxon>Coleoidea</taxon>
        <taxon>Decapodiformes</taxon>
        <taxon>Sepiida</taxon>
        <taxon>Sepiina</taxon>
        <taxon>Sepiidae</taxon>
        <taxon>Acanthosepion</taxon>
    </lineage>
</organism>
<keyword evidence="1" id="KW-0472">Membrane</keyword>